<dbReference type="SFLD" id="SFLDS00029">
    <property type="entry name" value="Radical_SAM"/>
    <property type="match status" value="1"/>
</dbReference>
<dbReference type="EMBL" id="BGZN01000030">
    <property type="protein sequence ID" value="GBR74108.1"/>
    <property type="molecule type" value="Genomic_DNA"/>
</dbReference>
<name>A0A388TBE4_TERA1</name>
<dbReference type="NCBIfam" id="TIGR02495">
    <property type="entry name" value="NrdG2"/>
    <property type="match status" value="1"/>
</dbReference>
<keyword evidence="4" id="KW-0479">Metal-binding</keyword>
<dbReference type="InterPro" id="IPR007197">
    <property type="entry name" value="rSAM"/>
</dbReference>
<comment type="cofactor">
    <cofactor evidence="1">
        <name>[4Fe-4S] cluster</name>
        <dbReference type="ChEBI" id="CHEBI:49883"/>
    </cofactor>
</comment>
<evidence type="ECO:0000256" key="6">
    <source>
        <dbReference type="ARBA" id="ARBA00023014"/>
    </source>
</evidence>
<dbReference type="InterPro" id="IPR012840">
    <property type="entry name" value="NrdG2"/>
</dbReference>
<dbReference type="InterPro" id="IPR058240">
    <property type="entry name" value="rSAM_sf"/>
</dbReference>
<reference evidence="8 9" key="1">
    <citation type="journal article" date="2019" name="ISME J.">
        <title>Genome analyses of uncultured TG2/ZB3 bacteria in 'Margulisbacteria' specifically attached to ectosymbiotic spirochetes of protists in the termite gut.</title>
        <authorList>
            <person name="Utami Y.D."/>
            <person name="Kuwahara H."/>
            <person name="Igai K."/>
            <person name="Murakami T."/>
            <person name="Sugaya K."/>
            <person name="Morikawa T."/>
            <person name="Nagura Y."/>
            <person name="Yuki M."/>
            <person name="Deevong P."/>
            <person name="Inoue T."/>
            <person name="Kihara K."/>
            <person name="Lo N."/>
            <person name="Yamada A."/>
            <person name="Ohkuma M."/>
            <person name="Hongoh Y."/>
        </authorList>
    </citation>
    <scope>NUCLEOTIDE SEQUENCE [LARGE SCALE GENOMIC DNA]</scope>
    <source>
        <strain evidence="8">NkOx7-01</strain>
    </source>
</reference>
<accession>A0A388TBE4</accession>
<dbReference type="Proteomes" id="UP000269352">
    <property type="component" value="Unassembled WGS sequence"/>
</dbReference>
<dbReference type="InterPro" id="IPR013785">
    <property type="entry name" value="Aldolase_TIM"/>
</dbReference>
<dbReference type="GO" id="GO:0051539">
    <property type="term" value="F:4 iron, 4 sulfur cluster binding"/>
    <property type="evidence" value="ECO:0007669"/>
    <property type="project" value="UniProtKB-KW"/>
</dbReference>
<keyword evidence="5" id="KW-0408">Iron</keyword>
<evidence type="ECO:0000256" key="4">
    <source>
        <dbReference type="ARBA" id="ARBA00022723"/>
    </source>
</evidence>
<dbReference type="SFLD" id="SFLDG01067">
    <property type="entry name" value="SPASM/twitch_domain_containing"/>
    <property type="match status" value="1"/>
</dbReference>
<organism evidence="8 9">
    <name type="scientific">Termititenax aidoneus</name>
    <dbReference type="NCBI Taxonomy" id="2218524"/>
    <lineage>
        <taxon>Bacteria</taxon>
        <taxon>Bacillati</taxon>
        <taxon>Candidatus Margulisiibacteriota</taxon>
        <taxon>Candidatus Termititenacia</taxon>
        <taxon>Candidatus Termititenacales</taxon>
        <taxon>Candidatus Termititenacaceae</taxon>
        <taxon>Candidatus Termititenax</taxon>
    </lineage>
</organism>
<keyword evidence="2" id="KW-0004">4Fe-4S</keyword>
<dbReference type="SFLD" id="SFLDG01094">
    <property type="entry name" value="Uncharacterised_Radical_SAM_Su"/>
    <property type="match status" value="1"/>
</dbReference>
<keyword evidence="9" id="KW-1185">Reference proteome</keyword>
<protein>
    <submittedName>
        <fullName evidence="8">Anaerobic ribonucleoside-triphosphate reductase activating protein</fullName>
    </submittedName>
</protein>
<sequence>MPVIKGLQKTTLVDFPGKIAATIFTAGCNFRCVFCHNTLLVKNNQADGLPVIDEGELLEYLRGRTRQLEGICISGGEPTLHADLPEFIRKIKDIGYAVKLDTNGTNPEMLERLLRENLLDYAAMDIKGPLELYPQIVNTEVDTAKISRSIDLLRQSSIPYEFRTTVLPAFLDEKEFAGMTGMLNGAECYYLQQFHAGEHLLNPDYSQAGAYTSGQLNLFARQFEPFVKKVAVRGA</sequence>
<dbReference type="InterPro" id="IPR034457">
    <property type="entry name" value="Organic_radical-activating"/>
</dbReference>
<dbReference type="PROSITE" id="PS51918">
    <property type="entry name" value="RADICAL_SAM"/>
    <property type="match status" value="1"/>
</dbReference>
<evidence type="ECO:0000256" key="5">
    <source>
        <dbReference type="ARBA" id="ARBA00023004"/>
    </source>
</evidence>
<dbReference type="CDD" id="cd01335">
    <property type="entry name" value="Radical_SAM"/>
    <property type="match status" value="1"/>
</dbReference>
<dbReference type="AlphaFoldDB" id="A0A388TBE4"/>
<evidence type="ECO:0000256" key="1">
    <source>
        <dbReference type="ARBA" id="ARBA00001966"/>
    </source>
</evidence>
<evidence type="ECO:0000256" key="3">
    <source>
        <dbReference type="ARBA" id="ARBA00022691"/>
    </source>
</evidence>
<evidence type="ECO:0000313" key="8">
    <source>
        <dbReference type="EMBL" id="GBR74108.1"/>
    </source>
</evidence>
<evidence type="ECO:0000256" key="2">
    <source>
        <dbReference type="ARBA" id="ARBA00022485"/>
    </source>
</evidence>
<dbReference type="PANTHER" id="PTHR30352:SF13">
    <property type="entry name" value="GLYCYL-RADICAL ENZYME ACTIVATING ENZYME YJJW-RELATED"/>
    <property type="match status" value="1"/>
</dbReference>
<gene>
    <name evidence="8" type="ORF">NO1_1338</name>
</gene>
<dbReference type="GO" id="GO:0003824">
    <property type="term" value="F:catalytic activity"/>
    <property type="evidence" value="ECO:0007669"/>
    <property type="project" value="InterPro"/>
</dbReference>
<evidence type="ECO:0000313" key="9">
    <source>
        <dbReference type="Proteomes" id="UP000269352"/>
    </source>
</evidence>
<dbReference type="Gene3D" id="3.20.20.70">
    <property type="entry name" value="Aldolase class I"/>
    <property type="match status" value="1"/>
</dbReference>
<keyword evidence="6" id="KW-0411">Iron-sulfur</keyword>
<comment type="caution">
    <text evidence="8">The sequence shown here is derived from an EMBL/GenBank/DDBJ whole genome shotgun (WGS) entry which is preliminary data.</text>
</comment>
<dbReference type="PANTHER" id="PTHR30352">
    <property type="entry name" value="PYRUVATE FORMATE-LYASE-ACTIVATING ENZYME"/>
    <property type="match status" value="1"/>
</dbReference>
<keyword evidence="3" id="KW-0949">S-adenosyl-L-methionine</keyword>
<dbReference type="GO" id="GO:0046872">
    <property type="term" value="F:metal ion binding"/>
    <property type="evidence" value="ECO:0007669"/>
    <property type="project" value="UniProtKB-KW"/>
</dbReference>
<feature type="domain" description="Radical SAM core" evidence="7">
    <location>
        <begin position="14"/>
        <end position="233"/>
    </location>
</feature>
<evidence type="ECO:0000259" key="7">
    <source>
        <dbReference type="PROSITE" id="PS51918"/>
    </source>
</evidence>
<proteinExistence type="predicted"/>
<dbReference type="SUPFAM" id="SSF102114">
    <property type="entry name" value="Radical SAM enzymes"/>
    <property type="match status" value="1"/>
</dbReference>
<dbReference type="Pfam" id="PF04055">
    <property type="entry name" value="Radical_SAM"/>
    <property type="match status" value="1"/>
</dbReference>